<gene>
    <name evidence="6" type="ORF">HMPREF1563_3202</name>
</gene>
<evidence type="ECO:0000256" key="4">
    <source>
        <dbReference type="ARBA" id="ARBA00023163"/>
    </source>
</evidence>
<sequence>MIMQKNLKQITSFLQVVDSGSFTKAAEVLGLSRSMVSIDIKQLEKSLNVSLLVRNTRNIALTEVGKHFYDDFKRIQLQIEEAFERNQNLATNITGTLRFSSTNEFGQRYVLPLVPEFCRQYPQLRLQYSFNSSFDDLLAEKLDIAIRLGNLKNSSLKSRKLGEYAIYLVATAEFLDQYQVENVDDLANIPWITHTLLNLQDSQYALQNRHGEKFELPLLNSQYESNSAETIRQLALASLGAAICPAWLVEEDLNAHRLIRLLPDLELPKQNIQLLYPNTQNLPAKTRAFIDFLVKKIDL</sequence>
<dbReference type="InterPro" id="IPR036390">
    <property type="entry name" value="WH_DNA-bd_sf"/>
</dbReference>
<evidence type="ECO:0000256" key="2">
    <source>
        <dbReference type="ARBA" id="ARBA00023015"/>
    </source>
</evidence>
<keyword evidence="3" id="KW-0238">DNA-binding</keyword>
<dbReference type="SUPFAM" id="SSF46785">
    <property type="entry name" value="Winged helix' DNA-binding domain"/>
    <property type="match status" value="1"/>
</dbReference>
<accession>A0AAV3M3I2</accession>
<dbReference type="SUPFAM" id="SSF53850">
    <property type="entry name" value="Periplasmic binding protein-like II"/>
    <property type="match status" value="1"/>
</dbReference>
<dbReference type="GO" id="GO:0043565">
    <property type="term" value="F:sequence-specific DNA binding"/>
    <property type="evidence" value="ECO:0007669"/>
    <property type="project" value="TreeGrafter"/>
</dbReference>
<comment type="caution">
    <text evidence="6">The sequence shown here is derived from an EMBL/GenBank/DDBJ whole genome shotgun (WGS) entry which is preliminary data.</text>
</comment>
<dbReference type="Proteomes" id="UP000022311">
    <property type="component" value="Unassembled WGS sequence"/>
</dbReference>
<name>A0AAV3M3I2_9GAMM</name>
<evidence type="ECO:0000256" key="3">
    <source>
        <dbReference type="ARBA" id="ARBA00023125"/>
    </source>
</evidence>
<dbReference type="AlphaFoldDB" id="A0AAV3M3I2"/>
<evidence type="ECO:0000259" key="5">
    <source>
        <dbReference type="PROSITE" id="PS50931"/>
    </source>
</evidence>
<keyword evidence="2" id="KW-0805">Transcription regulation</keyword>
<dbReference type="GO" id="GO:0006351">
    <property type="term" value="P:DNA-templated transcription"/>
    <property type="evidence" value="ECO:0007669"/>
    <property type="project" value="TreeGrafter"/>
</dbReference>
<dbReference type="CDD" id="cd08422">
    <property type="entry name" value="PBP2_CrgA_like"/>
    <property type="match status" value="1"/>
</dbReference>
<comment type="similarity">
    <text evidence="1">Belongs to the LysR transcriptional regulatory family.</text>
</comment>
<dbReference type="Pfam" id="PF03466">
    <property type="entry name" value="LysR_substrate"/>
    <property type="match status" value="1"/>
</dbReference>
<evidence type="ECO:0000313" key="6">
    <source>
        <dbReference type="EMBL" id="EUD10353.1"/>
    </source>
</evidence>
<dbReference type="Pfam" id="PF00126">
    <property type="entry name" value="HTH_1"/>
    <property type="match status" value="1"/>
</dbReference>
<dbReference type="FunFam" id="1.10.10.10:FF:000001">
    <property type="entry name" value="LysR family transcriptional regulator"/>
    <property type="match status" value="1"/>
</dbReference>
<dbReference type="PANTHER" id="PTHR30537:SF66">
    <property type="entry name" value="IRON-REGULATED VIRULENCE REGULATORY PROTEIN IRGB"/>
    <property type="match status" value="1"/>
</dbReference>
<dbReference type="InterPro" id="IPR058163">
    <property type="entry name" value="LysR-type_TF_proteobact-type"/>
</dbReference>
<dbReference type="InterPro" id="IPR036388">
    <property type="entry name" value="WH-like_DNA-bd_sf"/>
</dbReference>
<proteinExistence type="inferred from homology"/>
<reference evidence="6 7" key="1">
    <citation type="submission" date="2014-01" db="EMBL/GenBank/DDBJ databases">
        <authorList>
            <person name="Durkin A.S."/>
            <person name="McCorrison J."/>
            <person name="Torralba M."/>
            <person name="Gillis M."/>
            <person name="Haft D.H."/>
            <person name="Methe B."/>
            <person name="Sutton G."/>
            <person name="Nelson K.E."/>
        </authorList>
    </citation>
    <scope>NUCLEOTIDE SEQUENCE [LARGE SCALE GENOMIC DNA]</scope>
    <source>
        <strain evidence="6 7">205/92</strain>
    </source>
</reference>
<dbReference type="InterPro" id="IPR000847">
    <property type="entry name" value="LysR_HTH_N"/>
</dbReference>
<dbReference type="EMBL" id="JALD01000052">
    <property type="protein sequence ID" value="EUD10353.1"/>
    <property type="molecule type" value="Genomic_DNA"/>
</dbReference>
<dbReference type="PROSITE" id="PS50931">
    <property type="entry name" value="HTH_LYSR"/>
    <property type="match status" value="1"/>
</dbReference>
<dbReference type="PANTHER" id="PTHR30537">
    <property type="entry name" value="HTH-TYPE TRANSCRIPTIONAL REGULATOR"/>
    <property type="match status" value="1"/>
</dbReference>
<keyword evidence="4" id="KW-0804">Transcription</keyword>
<protein>
    <submittedName>
        <fullName evidence="6">LysR substrate-binding domain protein</fullName>
    </submittedName>
</protein>
<feature type="domain" description="HTH lysR-type" evidence="5">
    <location>
        <begin position="1"/>
        <end position="62"/>
    </location>
</feature>
<dbReference type="GO" id="GO:0003700">
    <property type="term" value="F:DNA-binding transcription factor activity"/>
    <property type="evidence" value="ECO:0007669"/>
    <property type="project" value="InterPro"/>
</dbReference>
<evidence type="ECO:0000256" key="1">
    <source>
        <dbReference type="ARBA" id="ARBA00009437"/>
    </source>
</evidence>
<organism evidence="6 7">
    <name type="scientific">Providencia alcalifaciens 205/92</name>
    <dbReference type="NCBI Taxonomy" id="1256988"/>
    <lineage>
        <taxon>Bacteria</taxon>
        <taxon>Pseudomonadati</taxon>
        <taxon>Pseudomonadota</taxon>
        <taxon>Gammaproteobacteria</taxon>
        <taxon>Enterobacterales</taxon>
        <taxon>Morganellaceae</taxon>
        <taxon>Providencia</taxon>
    </lineage>
</organism>
<evidence type="ECO:0000313" key="7">
    <source>
        <dbReference type="Proteomes" id="UP000022311"/>
    </source>
</evidence>
<dbReference type="InterPro" id="IPR005119">
    <property type="entry name" value="LysR_subst-bd"/>
</dbReference>
<dbReference type="Gene3D" id="3.40.190.290">
    <property type="match status" value="1"/>
</dbReference>
<dbReference type="Gene3D" id="1.10.10.10">
    <property type="entry name" value="Winged helix-like DNA-binding domain superfamily/Winged helix DNA-binding domain"/>
    <property type="match status" value="1"/>
</dbReference>